<accession>A0A8T6R2I4</accession>
<dbReference type="AlphaFoldDB" id="A0A8T6R2I4"/>
<dbReference type="Gene3D" id="1.20.1260.10">
    <property type="match status" value="1"/>
</dbReference>
<evidence type="ECO:0000313" key="3">
    <source>
        <dbReference type="Proteomes" id="UP000287866"/>
    </source>
</evidence>
<sequence>MRPEDPSVAGRRTLLAAALGTGLTGLGGCGVRLEDDVPPLPVGPVRRRLPAEDRLTALTRDTALLAALATSLPGTLPRRLAALHRRQHTVLRTALLDERVPADEVDPSASAATSPSPTPTGTAATSALARAEDAAAAAAGRFAGVADPFRAPVAALHAQRWAAARLLGVPDRAGASPAAPDDVAEDVAALLDGAVYLLEVAAARGSEADRTRALADRESLQRLRAEVTGGDTLPPAVGHPLPFAVRSPADARRLARTALEDLRRGLGEPVAQRLPERPRPDRFVAAARWLGTVEVRAHGWDLALRPFPGLT</sequence>
<dbReference type="RefSeq" id="WP_164896208.1">
    <property type="nucleotide sequence ID" value="NZ_SAYU02000005.1"/>
</dbReference>
<gene>
    <name evidence="2" type="ORF">EPD83_003055</name>
</gene>
<evidence type="ECO:0008006" key="4">
    <source>
        <dbReference type="Google" id="ProtNLM"/>
    </source>
</evidence>
<name>A0A8T6R2I4_9MICO</name>
<keyword evidence="3" id="KW-1185">Reference proteome</keyword>
<dbReference type="PROSITE" id="PS51257">
    <property type="entry name" value="PROKAR_LIPOPROTEIN"/>
    <property type="match status" value="1"/>
</dbReference>
<dbReference type="Proteomes" id="UP000287866">
    <property type="component" value="Unassembled WGS sequence"/>
</dbReference>
<organism evidence="2 3">
    <name type="scientific">Phycicoccus flavus</name>
    <dbReference type="NCBI Taxonomy" id="2502783"/>
    <lineage>
        <taxon>Bacteria</taxon>
        <taxon>Bacillati</taxon>
        <taxon>Actinomycetota</taxon>
        <taxon>Actinomycetes</taxon>
        <taxon>Micrococcales</taxon>
        <taxon>Intrasporangiaceae</taxon>
        <taxon>Phycicoccus</taxon>
    </lineage>
</organism>
<reference evidence="2" key="1">
    <citation type="submission" date="2020-03" db="EMBL/GenBank/DDBJ databases">
        <title>Phycicoccus flavus sp. nov., a novel endophytic actinobacterium isolated from branch of Kandelia candel.</title>
        <authorList>
            <person name="Tuo L."/>
        </authorList>
    </citation>
    <scope>NUCLEOTIDE SEQUENCE</scope>
    <source>
        <strain evidence="2">CMS6Z-2</strain>
    </source>
</reference>
<evidence type="ECO:0000313" key="2">
    <source>
        <dbReference type="EMBL" id="NHA67035.1"/>
    </source>
</evidence>
<dbReference type="InterPro" id="IPR012347">
    <property type="entry name" value="Ferritin-like"/>
</dbReference>
<comment type="caution">
    <text evidence="2">The sequence shown here is derived from an EMBL/GenBank/DDBJ whole genome shotgun (WGS) entry which is preliminary data.</text>
</comment>
<proteinExistence type="predicted"/>
<feature type="compositionally biased region" description="Low complexity" evidence="1">
    <location>
        <begin position="107"/>
        <end position="126"/>
    </location>
</feature>
<evidence type="ECO:0000256" key="1">
    <source>
        <dbReference type="SAM" id="MobiDB-lite"/>
    </source>
</evidence>
<protein>
    <recommendedName>
        <fullName evidence="4">DUF4439 domain-containing protein</fullName>
    </recommendedName>
</protein>
<feature type="region of interest" description="Disordered" evidence="1">
    <location>
        <begin position="101"/>
        <end position="126"/>
    </location>
</feature>
<dbReference type="EMBL" id="SAYU02000005">
    <property type="protein sequence ID" value="NHA67035.1"/>
    <property type="molecule type" value="Genomic_DNA"/>
</dbReference>